<dbReference type="EMBL" id="JARBDR010000813">
    <property type="protein sequence ID" value="KAJ8306240.1"/>
    <property type="molecule type" value="Genomic_DNA"/>
</dbReference>
<evidence type="ECO:0000256" key="2">
    <source>
        <dbReference type="ARBA" id="ARBA00023125"/>
    </source>
</evidence>
<protein>
    <recommendedName>
        <fullName evidence="5">BHLH domain-containing protein</fullName>
    </recommendedName>
</protein>
<evidence type="ECO:0000256" key="1">
    <source>
        <dbReference type="ARBA" id="ARBA00023015"/>
    </source>
</evidence>
<evidence type="ECO:0000256" key="4">
    <source>
        <dbReference type="SAM" id="MobiDB-lite"/>
    </source>
</evidence>
<keyword evidence="3" id="KW-0804">Transcription</keyword>
<evidence type="ECO:0000313" key="6">
    <source>
        <dbReference type="EMBL" id="KAJ8306240.1"/>
    </source>
</evidence>
<feature type="compositionally biased region" description="Polar residues" evidence="4">
    <location>
        <begin position="238"/>
        <end position="252"/>
    </location>
</feature>
<dbReference type="InterPro" id="IPR011598">
    <property type="entry name" value="bHLH_dom"/>
</dbReference>
<dbReference type="Proteomes" id="UP001217089">
    <property type="component" value="Unassembled WGS sequence"/>
</dbReference>
<feature type="compositionally biased region" description="Polar residues" evidence="4">
    <location>
        <begin position="7"/>
        <end position="19"/>
    </location>
</feature>
<comment type="caution">
    <text evidence="6">The sequence shown here is derived from an EMBL/GenBank/DDBJ whole genome shotgun (WGS) entry which is preliminary data.</text>
</comment>
<dbReference type="PANTHER" id="PTHR13864:SF15">
    <property type="entry name" value="T-CELL ACUTE LYMPHOCYTIC LEUKEMIA PROTEIN 1 HOMOLOG-RELATED"/>
    <property type="match status" value="1"/>
</dbReference>
<dbReference type="InterPro" id="IPR036638">
    <property type="entry name" value="HLH_DNA-bd_sf"/>
</dbReference>
<dbReference type="InterPro" id="IPR040238">
    <property type="entry name" value="TAL-like"/>
</dbReference>
<gene>
    <name evidence="6" type="ORF">KUTeg_016785</name>
</gene>
<sequence length="252" mass="29223">MGDKMPATQTETLMKQSHTSSEHETLLRLNIQNSIISSKLSPTTSTNICHDLKRSSMQSLMDDRDDETKEIDDGDDNVFFDHEKAKDTEYICLQSVPYRLLSPRPMCLSSSSDCFSDDTPLDLRQRHFSRRFSNIDCENNRPVERQMQRRVFTNSRERWRQQNVNGAFADLRRLLPTHPPDKKLSKHEILRLAIRYINLLNNVIDYQKGEEVTVKTETDYENTENVEKNGGKWDEQMSVASVNSNYSAENSP</sequence>
<keyword evidence="1" id="KW-0805">Transcription regulation</keyword>
<dbReference type="PROSITE" id="PS50888">
    <property type="entry name" value="BHLH"/>
    <property type="match status" value="1"/>
</dbReference>
<evidence type="ECO:0000313" key="7">
    <source>
        <dbReference type="Proteomes" id="UP001217089"/>
    </source>
</evidence>
<evidence type="ECO:0000256" key="3">
    <source>
        <dbReference type="ARBA" id="ARBA00023163"/>
    </source>
</evidence>
<dbReference type="Pfam" id="PF00010">
    <property type="entry name" value="HLH"/>
    <property type="match status" value="1"/>
</dbReference>
<keyword evidence="7" id="KW-1185">Reference proteome</keyword>
<dbReference type="CDD" id="cd19708">
    <property type="entry name" value="bHLH_TS_dHLH3B_like"/>
    <property type="match status" value="1"/>
</dbReference>
<dbReference type="SUPFAM" id="SSF47459">
    <property type="entry name" value="HLH, helix-loop-helix DNA-binding domain"/>
    <property type="match status" value="1"/>
</dbReference>
<dbReference type="Gene3D" id="4.10.280.10">
    <property type="entry name" value="Helix-loop-helix DNA-binding domain"/>
    <property type="match status" value="1"/>
</dbReference>
<proteinExistence type="predicted"/>
<feature type="compositionally biased region" description="Basic and acidic residues" evidence="4">
    <location>
        <begin position="225"/>
        <end position="235"/>
    </location>
</feature>
<organism evidence="6 7">
    <name type="scientific">Tegillarca granosa</name>
    <name type="common">Malaysian cockle</name>
    <name type="synonym">Anadara granosa</name>
    <dbReference type="NCBI Taxonomy" id="220873"/>
    <lineage>
        <taxon>Eukaryota</taxon>
        <taxon>Metazoa</taxon>
        <taxon>Spiralia</taxon>
        <taxon>Lophotrochozoa</taxon>
        <taxon>Mollusca</taxon>
        <taxon>Bivalvia</taxon>
        <taxon>Autobranchia</taxon>
        <taxon>Pteriomorphia</taxon>
        <taxon>Arcoida</taxon>
        <taxon>Arcoidea</taxon>
        <taxon>Arcidae</taxon>
        <taxon>Tegillarca</taxon>
    </lineage>
</organism>
<feature type="region of interest" description="Disordered" evidence="4">
    <location>
        <begin position="217"/>
        <end position="252"/>
    </location>
</feature>
<dbReference type="PANTHER" id="PTHR13864">
    <property type="entry name" value="T-CELL ACUTE LYMPHOCYTIC LEUKEMIA/STEM CELL LEUKEMIA-RELATED"/>
    <property type="match status" value="1"/>
</dbReference>
<evidence type="ECO:0000259" key="5">
    <source>
        <dbReference type="PROSITE" id="PS50888"/>
    </source>
</evidence>
<name>A0ABQ9ES70_TEGGR</name>
<dbReference type="SMART" id="SM00353">
    <property type="entry name" value="HLH"/>
    <property type="match status" value="1"/>
</dbReference>
<reference evidence="6 7" key="1">
    <citation type="submission" date="2022-12" db="EMBL/GenBank/DDBJ databases">
        <title>Chromosome-level genome of Tegillarca granosa.</title>
        <authorList>
            <person name="Kim J."/>
        </authorList>
    </citation>
    <scope>NUCLEOTIDE SEQUENCE [LARGE SCALE GENOMIC DNA]</scope>
    <source>
        <strain evidence="6">Teg-2019</strain>
        <tissue evidence="6">Adductor muscle</tissue>
    </source>
</reference>
<accession>A0ABQ9ES70</accession>
<feature type="region of interest" description="Disordered" evidence="4">
    <location>
        <begin position="1"/>
        <end position="23"/>
    </location>
</feature>
<keyword evidence="2" id="KW-0238">DNA-binding</keyword>
<feature type="domain" description="BHLH" evidence="5">
    <location>
        <begin position="148"/>
        <end position="200"/>
    </location>
</feature>